<keyword evidence="1" id="KW-0812">Transmembrane</keyword>
<dbReference type="InterPro" id="IPR058965">
    <property type="entry name" value="SOI/HabA-like"/>
</dbReference>
<proteinExistence type="predicted"/>
<dbReference type="RefSeq" id="WP_348261311.1">
    <property type="nucleotide sequence ID" value="NZ_CP121196.1"/>
</dbReference>
<gene>
    <name evidence="2" type="ORF">P8935_16070</name>
</gene>
<name>A0AAU7DFF9_9BACT</name>
<protein>
    <submittedName>
        <fullName evidence="2">Hydrogenase</fullName>
    </submittedName>
</protein>
<keyword evidence="1" id="KW-0472">Membrane</keyword>
<evidence type="ECO:0000256" key="1">
    <source>
        <dbReference type="SAM" id="Phobius"/>
    </source>
</evidence>
<accession>A0AAU7DFF9</accession>
<reference evidence="2" key="1">
    <citation type="submission" date="2023-03" db="EMBL/GenBank/DDBJ databases">
        <title>Edaphobacter sp.</title>
        <authorList>
            <person name="Huber K.J."/>
            <person name="Papendorf J."/>
            <person name="Pilke C."/>
            <person name="Bunk B."/>
            <person name="Sproeer C."/>
            <person name="Pester M."/>
        </authorList>
    </citation>
    <scope>NUCLEOTIDE SEQUENCE</scope>
    <source>
        <strain evidence="2">DSM 110680</strain>
    </source>
</reference>
<evidence type="ECO:0000313" key="2">
    <source>
        <dbReference type="EMBL" id="XBH16080.1"/>
    </source>
</evidence>
<feature type="transmembrane region" description="Helical" evidence="1">
    <location>
        <begin position="104"/>
        <end position="127"/>
    </location>
</feature>
<dbReference type="AlphaFoldDB" id="A0AAU7DFF9"/>
<keyword evidence="1" id="KW-1133">Transmembrane helix</keyword>
<organism evidence="2">
    <name type="scientific">Telmatobacter sp. DSM 110680</name>
    <dbReference type="NCBI Taxonomy" id="3036704"/>
    <lineage>
        <taxon>Bacteria</taxon>
        <taxon>Pseudomonadati</taxon>
        <taxon>Acidobacteriota</taxon>
        <taxon>Terriglobia</taxon>
        <taxon>Terriglobales</taxon>
        <taxon>Acidobacteriaceae</taxon>
        <taxon>Telmatobacter</taxon>
    </lineage>
</organism>
<dbReference type="Pfam" id="PF26512">
    <property type="entry name" value="SOI"/>
    <property type="match status" value="1"/>
</dbReference>
<dbReference type="EMBL" id="CP121196">
    <property type="protein sequence ID" value="XBH16080.1"/>
    <property type="molecule type" value="Genomic_DNA"/>
</dbReference>
<feature type="transmembrane region" description="Helical" evidence="1">
    <location>
        <begin position="27"/>
        <end position="48"/>
    </location>
</feature>
<sequence>MFHGMCLFMLGLLTGFAEQHFANVRMGLAAHLEGVMNGIFLLALGGIWEHVRLSPTASTIAFWTVLYGTYVNWFVTALAAILGTGALSPITGAGYRGQPLQETIVTGGFMSVGIAIVIASCLVLWGLRKEVVR</sequence>
<feature type="transmembrane region" description="Helical" evidence="1">
    <location>
        <begin position="60"/>
        <end position="84"/>
    </location>
</feature>